<dbReference type="InterPro" id="IPR001647">
    <property type="entry name" value="HTH_TetR"/>
</dbReference>
<sequence>MAEQKAQPVIWARPRPSRGPAPKITLEELARHAIEIADEEGIDGLTMRRLGAGLGRGTMSVYRQIQSKSDLIDLMLDEAVGEIELVSHDTWREGLHWLGHTIRDHALRHPWMLMLLNEGPYFGPKGIGYTEHVLGLMSELDLPIDEIMLAIGLVNSYARGFARQEVAQTRRLAEVGLTVEEWMRLNSGYVRGLLESGKYPQFNRVIIEAEQPHMVQDEAFEYGLQRVLNGVAAGLPGAS</sequence>
<keyword evidence="2 4" id="KW-0238">DNA-binding</keyword>
<evidence type="ECO:0000256" key="4">
    <source>
        <dbReference type="PROSITE-ProRule" id="PRU00335"/>
    </source>
</evidence>
<evidence type="ECO:0000259" key="5">
    <source>
        <dbReference type="PROSITE" id="PS50977"/>
    </source>
</evidence>
<keyword evidence="3" id="KW-0804">Transcription</keyword>
<evidence type="ECO:0000313" key="6">
    <source>
        <dbReference type="EMBL" id="GAA3241477.1"/>
    </source>
</evidence>
<protein>
    <submittedName>
        <fullName evidence="6">TetR/AcrR family transcriptional regulator C-terminal domain-containing protein</fullName>
    </submittedName>
</protein>
<dbReference type="SUPFAM" id="SSF48498">
    <property type="entry name" value="Tetracyclin repressor-like, C-terminal domain"/>
    <property type="match status" value="1"/>
</dbReference>
<dbReference type="EMBL" id="BAAAUV010000045">
    <property type="protein sequence ID" value="GAA3241477.1"/>
    <property type="molecule type" value="Genomic_DNA"/>
</dbReference>
<dbReference type="Gene3D" id="1.10.357.10">
    <property type="entry name" value="Tetracycline Repressor, domain 2"/>
    <property type="match status" value="1"/>
</dbReference>
<dbReference type="SUPFAM" id="SSF46689">
    <property type="entry name" value="Homeodomain-like"/>
    <property type="match status" value="1"/>
</dbReference>
<keyword evidence="1" id="KW-0805">Transcription regulation</keyword>
<dbReference type="Gene3D" id="1.10.10.60">
    <property type="entry name" value="Homeodomain-like"/>
    <property type="match status" value="1"/>
</dbReference>
<name>A0ABP6QNJ9_9ACTN</name>
<dbReference type="InterPro" id="IPR009057">
    <property type="entry name" value="Homeodomain-like_sf"/>
</dbReference>
<feature type="DNA-binding region" description="H-T-H motif" evidence="4">
    <location>
        <begin position="46"/>
        <end position="65"/>
    </location>
</feature>
<keyword evidence="7" id="KW-1185">Reference proteome</keyword>
<feature type="domain" description="HTH tetR-type" evidence="5">
    <location>
        <begin position="23"/>
        <end position="83"/>
    </location>
</feature>
<reference evidence="7" key="1">
    <citation type="journal article" date="2019" name="Int. J. Syst. Evol. Microbiol.">
        <title>The Global Catalogue of Microorganisms (GCM) 10K type strain sequencing project: providing services to taxonomists for standard genome sequencing and annotation.</title>
        <authorList>
            <consortium name="The Broad Institute Genomics Platform"/>
            <consortium name="The Broad Institute Genome Sequencing Center for Infectious Disease"/>
            <person name="Wu L."/>
            <person name="Ma J."/>
        </authorList>
    </citation>
    <scope>NUCLEOTIDE SEQUENCE [LARGE SCALE GENOMIC DNA]</scope>
    <source>
        <strain evidence="7">JCM 9377</strain>
    </source>
</reference>
<dbReference type="InterPro" id="IPR004111">
    <property type="entry name" value="Repressor_TetR_C"/>
</dbReference>
<comment type="caution">
    <text evidence="6">The sequence shown here is derived from an EMBL/GenBank/DDBJ whole genome shotgun (WGS) entry which is preliminary data.</text>
</comment>
<evidence type="ECO:0000256" key="3">
    <source>
        <dbReference type="ARBA" id="ARBA00023163"/>
    </source>
</evidence>
<evidence type="ECO:0000256" key="2">
    <source>
        <dbReference type="ARBA" id="ARBA00023125"/>
    </source>
</evidence>
<dbReference type="RefSeq" id="WP_344839363.1">
    <property type="nucleotide sequence ID" value="NZ_BAAAUV010000045.1"/>
</dbReference>
<proteinExistence type="predicted"/>
<dbReference type="PROSITE" id="PS50977">
    <property type="entry name" value="HTH_TETR_2"/>
    <property type="match status" value="1"/>
</dbReference>
<dbReference type="Pfam" id="PF02909">
    <property type="entry name" value="TetR_C_1"/>
    <property type="match status" value="1"/>
</dbReference>
<dbReference type="Proteomes" id="UP001501237">
    <property type="component" value="Unassembled WGS sequence"/>
</dbReference>
<gene>
    <name evidence="6" type="ORF">GCM10010468_78770</name>
</gene>
<dbReference type="InterPro" id="IPR036271">
    <property type="entry name" value="Tet_transcr_reg_TetR-rel_C_sf"/>
</dbReference>
<evidence type="ECO:0000313" key="7">
    <source>
        <dbReference type="Proteomes" id="UP001501237"/>
    </source>
</evidence>
<evidence type="ECO:0000256" key="1">
    <source>
        <dbReference type="ARBA" id="ARBA00023015"/>
    </source>
</evidence>
<accession>A0ABP6QNJ9</accession>
<organism evidence="6 7">
    <name type="scientific">Actinocorallia longicatena</name>
    <dbReference type="NCBI Taxonomy" id="111803"/>
    <lineage>
        <taxon>Bacteria</taxon>
        <taxon>Bacillati</taxon>
        <taxon>Actinomycetota</taxon>
        <taxon>Actinomycetes</taxon>
        <taxon>Streptosporangiales</taxon>
        <taxon>Thermomonosporaceae</taxon>
        <taxon>Actinocorallia</taxon>
    </lineage>
</organism>